<comment type="caution">
    <text evidence="1">The sequence shown here is derived from an EMBL/GenBank/DDBJ whole genome shotgun (WGS) entry which is preliminary data.</text>
</comment>
<dbReference type="EMBL" id="MU865297">
    <property type="protein sequence ID" value="KAK4230726.1"/>
    <property type="molecule type" value="Genomic_DNA"/>
</dbReference>
<dbReference type="PANTHER" id="PTHR38688:SF1">
    <property type="entry name" value="FAD_NAD(P)-BINDING DOMAIN-CONTAINING PROTEIN"/>
    <property type="match status" value="1"/>
</dbReference>
<dbReference type="InterPro" id="IPR053275">
    <property type="entry name" value="Agnestin_monoxygenase"/>
</dbReference>
<dbReference type="Proteomes" id="UP001301958">
    <property type="component" value="Unassembled WGS sequence"/>
</dbReference>
<protein>
    <recommendedName>
        <fullName evidence="3">FAD/NAD(P)-binding domain-containing protein</fullName>
    </recommendedName>
</protein>
<dbReference type="AlphaFoldDB" id="A0AAN7BWJ5"/>
<evidence type="ECO:0000313" key="1">
    <source>
        <dbReference type="EMBL" id="KAK4230726.1"/>
    </source>
</evidence>
<dbReference type="InterPro" id="IPR036188">
    <property type="entry name" value="FAD/NAD-bd_sf"/>
</dbReference>
<reference evidence="1" key="2">
    <citation type="submission" date="2023-05" db="EMBL/GenBank/DDBJ databases">
        <authorList>
            <consortium name="Lawrence Berkeley National Laboratory"/>
            <person name="Steindorff A."/>
            <person name="Hensen N."/>
            <person name="Bonometti L."/>
            <person name="Westerberg I."/>
            <person name="Brannstrom I.O."/>
            <person name="Guillou S."/>
            <person name="Cros-Aarteil S."/>
            <person name="Calhoun S."/>
            <person name="Haridas S."/>
            <person name="Kuo A."/>
            <person name="Mondo S."/>
            <person name="Pangilinan J."/>
            <person name="Riley R."/>
            <person name="Labutti K."/>
            <person name="Andreopoulos B."/>
            <person name="Lipzen A."/>
            <person name="Chen C."/>
            <person name="Yanf M."/>
            <person name="Daum C."/>
            <person name="Ng V."/>
            <person name="Clum A."/>
            <person name="Ohm R."/>
            <person name="Martin F."/>
            <person name="Silar P."/>
            <person name="Natvig D."/>
            <person name="Lalanne C."/>
            <person name="Gautier V."/>
            <person name="Ament-Velasquez S.L."/>
            <person name="Kruys A."/>
            <person name="Hutchinson M.I."/>
            <person name="Powell A.J."/>
            <person name="Barry K."/>
            <person name="Miller A.N."/>
            <person name="Grigoriev I.V."/>
            <person name="Debuchy R."/>
            <person name="Gladieux P."/>
            <person name="Thoren M.H."/>
            <person name="Johannesson H."/>
        </authorList>
    </citation>
    <scope>NUCLEOTIDE SEQUENCE</scope>
    <source>
        <strain evidence="1">CBS 990.96</strain>
    </source>
</reference>
<name>A0AAN7BWJ5_9PEZI</name>
<evidence type="ECO:0008006" key="3">
    <source>
        <dbReference type="Google" id="ProtNLM"/>
    </source>
</evidence>
<reference evidence="1" key="1">
    <citation type="journal article" date="2023" name="Mol. Phylogenet. Evol.">
        <title>Genome-scale phylogeny and comparative genomics of the fungal order Sordariales.</title>
        <authorList>
            <person name="Hensen N."/>
            <person name="Bonometti L."/>
            <person name="Westerberg I."/>
            <person name="Brannstrom I.O."/>
            <person name="Guillou S."/>
            <person name="Cros-Aarteil S."/>
            <person name="Calhoun S."/>
            <person name="Haridas S."/>
            <person name="Kuo A."/>
            <person name="Mondo S."/>
            <person name="Pangilinan J."/>
            <person name="Riley R."/>
            <person name="LaButti K."/>
            <person name="Andreopoulos B."/>
            <person name="Lipzen A."/>
            <person name="Chen C."/>
            <person name="Yan M."/>
            <person name="Daum C."/>
            <person name="Ng V."/>
            <person name="Clum A."/>
            <person name="Steindorff A."/>
            <person name="Ohm R.A."/>
            <person name="Martin F."/>
            <person name="Silar P."/>
            <person name="Natvig D.O."/>
            <person name="Lalanne C."/>
            <person name="Gautier V."/>
            <person name="Ament-Velasquez S.L."/>
            <person name="Kruys A."/>
            <person name="Hutchinson M.I."/>
            <person name="Powell A.J."/>
            <person name="Barry K."/>
            <person name="Miller A.N."/>
            <person name="Grigoriev I.V."/>
            <person name="Debuchy R."/>
            <person name="Gladieux P."/>
            <person name="Hiltunen Thoren M."/>
            <person name="Johannesson H."/>
        </authorList>
    </citation>
    <scope>NUCLEOTIDE SEQUENCE</scope>
    <source>
        <strain evidence="1">CBS 990.96</strain>
    </source>
</reference>
<keyword evidence="2" id="KW-1185">Reference proteome</keyword>
<accession>A0AAN7BWJ5</accession>
<gene>
    <name evidence="1" type="ORF">QBC38DRAFT_468665</name>
</gene>
<organism evidence="1 2">
    <name type="scientific">Podospora fimiseda</name>
    <dbReference type="NCBI Taxonomy" id="252190"/>
    <lineage>
        <taxon>Eukaryota</taxon>
        <taxon>Fungi</taxon>
        <taxon>Dikarya</taxon>
        <taxon>Ascomycota</taxon>
        <taxon>Pezizomycotina</taxon>
        <taxon>Sordariomycetes</taxon>
        <taxon>Sordariomycetidae</taxon>
        <taxon>Sordariales</taxon>
        <taxon>Podosporaceae</taxon>
        <taxon>Podospora</taxon>
    </lineage>
</organism>
<proteinExistence type="predicted"/>
<dbReference type="PANTHER" id="PTHR38688">
    <property type="entry name" value="PYR_REDOX_2 DOMAIN-CONTAINING PROTEIN"/>
    <property type="match status" value="1"/>
</dbReference>
<evidence type="ECO:0000313" key="2">
    <source>
        <dbReference type="Proteomes" id="UP001301958"/>
    </source>
</evidence>
<dbReference type="SUPFAM" id="SSF51905">
    <property type="entry name" value="FAD/NAD(P)-binding domain"/>
    <property type="match status" value="1"/>
</dbReference>
<sequence length="452" mass="49813">MPLFSLAVALRRQQFCRFPANTPGSVHVHSIRRNYHLDRLRRPAAIVVGAGPAGIATVGNLLETIKDGEIVWFDKSFKGGRINSAYREVPGNTAVKLFVDYAKAVEPFREIVESAAKPNPITVLEGLPQDGTCSLSHAGDMLQFLTDGLLKKHPRLKPVIAEVKAVARDTEASLWNVFTDHVGIPKNCPHRPWTAAPLLVYCTGSHPIEGLAVDKPSVKRLPLDTALRPSVLSKLLKQELVKKDGPLKIGVIGGSHSAILVLMNLYAIAKEYPNREIGITWFARSKTLKYAEQRDGYILNDNTGLKGHAAKFAREMLDGEALDNSHAGKYIQRELLTGTKAQQHRQTTMGVTECDLYVEAIGYERERLPPTRNPWTEIVNEEGQLAVNELFNPRTGAIGNVADGLYGAGIAFPEEVDTPEGTKEMAVGMWKFMKYLKRAVPEWVAAAGIEKK</sequence>